<feature type="non-terminal residue" evidence="2">
    <location>
        <position position="1"/>
    </location>
</feature>
<reference evidence="2" key="1">
    <citation type="submission" date="2005-03" db="EMBL/GenBank/DDBJ databases">
        <title>Large-scale analysis of RIKEN Arabidopsis full-length (RAFL) cDNAs.</title>
        <authorList>
            <person name="Totoki Y."/>
            <person name="Seki M."/>
            <person name="Ishida J."/>
            <person name="Nakajima M."/>
            <person name="Enju A."/>
            <person name="Kamiya A."/>
            <person name="Narusaka M."/>
            <person name="Shin-i T."/>
            <person name="Nakagawa M."/>
            <person name="Sakamoto N."/>
            <person name="Oishi K."/>
            <person name="Kohara Y."/>
            <person name="Kobayashi M."/>
            <person name="Toyoda A."/>
            <person name="Sakaki Y."/>
            <person name="Sakurai T."/>
            <person name="Iida K."/>
            <person name="Akiyama K."/>
            <person name="Satou M."/>
            <person name="Toyoda T."/>
            <person name="Konagaya A."/>
            <person name="Carninci P."/>
            <person name="Kawai J."/>
            <person name="Hayashizaki Y."/>
            <person name="Shinozaki K."/>
        </authorList>
    </citation>
    <scope>NUCLEOTIDE SEQUENCE</scope>
</reference>
<dbReference type="EMBL" id="AK221392">
    <property type="protein sequence ID" value="BAD94324.1"/>
    <property type="molecule type" value="mRNA"/>
</dbReference>
<protein>
    <submittedName>
        <fullName evidence="2">Uncharacterized protein</fullName>
    </submittedName>
</protein>
<keyword evidence="1" id="KW-0175">Coiled coil</keyword>
<organism evidence="2">
    <name type="scientific">Arabidopsis thaliana</name>
    <name type="common">Mouse-ear cress</name>
    <dbReference type="NCBI Taxonomy" id="3702"/>
    <lineage>
        <taxon>Eukaryota</taxon>
        <taxon>Viridiplantae</taxon>
        <taxon>Streptophyta</taxon>
        <taxon>Embryophyta</taxon>
        <taxon>Tracheophyta</taxon>
        <taxon>Spermatophyta</taxon>
        <taxon>Magnoliopsida</taxon>
        <taxon>eudicotyledons</taxon>
        <taxon>Gunneridae</taxon>
        <taxon>Pentapetalae</taxon>
        <taxon>rosids</taxon>
        <taxon>malvids</taxon>
        <taxon>Brassicales</taxon>
        <taxon>Brassicaceae</taxon>
        <taxon>Camelineae</taxon>
        <taxon>Arabidopsis</taxon>
    </lineage>
</organism>
<name>Q56YD1_ARATH</name>
<evidence type="ECO:0000256" key="1">
    <source>
        <dbReference type="SAM" id="Coils"/>
    </source>
</evidence>
<dbReference type="AlphaFoldDB" id="Q56YD1"/>
<dbReference type="ExpressionAtlas" id="Q56YD1">
    <property type="expression patterns" value="baseline and differential"/>
</dbReference>
<evidence type="ECO:0000313" key="2">
    <source>
        <dbReference type="EMBL" id="BAD94324.1"/>
    </source>
</evidence>
<proteinExistence type="evidence at transcript level"/>
<feature type="coiled-coil region" evidence="1">
    <location>
        <begin position="104"/>
        <end position="138"/>
    </location>
</feature>
<sequence>LLRLSCFPFTKKVLKKNFPNFCLRYYCLLKKSKTIAASPRRSRIGLLGGGQEEDHERFEWGIIASFVFYHQKKGLFGRAFANSPIFALGYFTNDALTPNLNKKIKKAHQALAEAESIIKTYEAKLAEVEKMKKMAKQMVQSCEALMFKLEKKEKMLDDLGKLFRAPRMDVLKGKEKKLDYLGQLYSAPRMDLLKEIKNADGRYAGRN</sequence>
<accession>Q56YD1</accession>